<dbReference type="Proteomes" id="UP000634136">
    <property type="component" value="Unassembled WGS sequence"/>
</dbReference>
<dbReference type="EMBL" id="JAAIUW010000010">
    <property type="protein sequence ID" value="KAF7812064.1"/>
    <property type="molecule type" value="Genomic_DNA"/>
</dbReference>
<reference evidence="1" key="1">
    <citation type="submission" date="2020-09" db="EMBL/GenBank/DDBJ databases">
        <title>Genome-Enabled Discovery of Anthraquinone Biosynthesis in Senna tora.</title>
        <authorList>
            <person name="Kang S.-H."/>
            <person name="Pandey R.P."/>
            <person name="Lee C.-M."/>
            <person name="Sim J.-S."/>
            <person name="Jeong J.-T."/>
            <person name="Choi B.-S."/>
            <person name="Jung M."/>
            <person name="Ginzburg D."/>
            <person name="Zhao K."/>
            <person name="Won S.Y."/>
            <person name="Oh T.-J."/>
            <person name="Yu Y."/>
            <person name="Kim N.-H."/>
            <person name="Lee O.R."/>
            <person name="Lee T.-H."/>
            <person name="Bashyal P."/>
            <person name="Kim T.-S."/>
            <person name="Lee W.-H."/>
            <person name="Kawkins C."/>
            <person name="Kim C.-K."/>
            <person name="Kim J.S."/>
            <person name="Ahn B.O."/>
            <person name="Rhee S.Y."/>
            <person name="Sohng J.K."/>
        </authorList>
    </citation>
    <scope>NUCLEOTIDE SEQUENCE</scope>
    <source>
        <tissue evidence="1">Leaf</tissue>
    </source>
</reference>
<accession>A0A834SXQ4</accession>
<evidence type="ECO:0000313" key="1">
    <source>
        <dbReference type="EMBL" id="KAF7812064.1"/>
    </source>
</evidence>
<keyword evidence="2" id="KW-1185">Reference proteome</keyword>
<gene>
    <name evidence="1" type="ORF">G2W53_033040</name>
</gene>
<organism evidence="1 2">
    <name type="scientific">Senna tora</name>
    <dbReference type="NCBI Taxonomy" id="362788"/>
    <lineage>
        <taxon>Eukaryota</taxon>
        <taxon>Viridiplantae</taxon>
        <taxon>Streptophyta</taxon>
        <taxon>Embryophyta</taxon>
        <taxon>Tracheophyta</taxon>
        <taxon>Spermatophyta</taxon>
        <taxon>Magnoliopsida</taxon>
        <taxon>eudicotyledons</taxon>
        <taxon>Gunneridae</taxon>
        <taxon>Pentapetalae</taxon>
        <taxon>rosids</taxon>
        <taxon>fabids</taxon>
        <taxon>Fabales</taxon>
        <taxon>Fabaceae</taxon>
        <taxon>Caesalpinioideae</taxon>
        <taxon>Cassia clade</taxon>
        <taxon>Senna</taxon>
    </lineage>
</organism>
<protein>
    <submittedName>
        <fullName evidence="1">Uncharacterized protein</fullName>
    </submittedName>
</protein>
<proteinExistence type="predicted"/>
<evidence type="ECO:0000313" key="2">
    <source>
        <dbReference type="Proteomes" id="UP000634136"/>
    </source>
</evidence>
<comment type="caution">
    <text evidence="1">The sequence shown here is derived from an EMBL/GenBank/DDBJ whole genome shotgun (WGS) entry which is preliminary data.</text>
</comment>
<dbReference type="AlphaFoldDB" id="A0A834SXQ4"/>
<name>A0A834SXQ4_9FABA</name>
<sequence length="98" mass="10810">MEATQSMMVVRRWWSESMIVVSFTASFSCALLFSGTISSSVDDGQDLGVSTLSPTVISCLLVTHHHCCGELQSFKQTLDLRRSDDEEDDVGSDTLMSR</sequence>